<dbReference type="Proteomes" id="UP000198688">
    <property type="component" value="Chromosome I"/>
</dbReference>
<feature type="region of interest" description="Disordered" evidence="1">
    <location>
        <begin position="1"/>
        <end position="23"/>
    </location>
</feature>
<reference evidence="2 3" key="1">
    <citation type="submission" date="2016-10" db="EMBL/GenBank/DDBJ databases">
        <authorList>
            <person name="de Groot N.N."/>
        </authorList>
    </citation>
    <scope>NUCLEOTIDE SEQUENCE [LARGE SCALE GENOMIC DNA]</scope>
    <source>
        <strain evidence="2 3">DSM 43941</strain>
    </source>
</reference>
<name>A0A1H2BRH3_9ACTN</name>
<dbReference type="RefSeq" id="WP_092546697.1">
    <property type="nucleotide sequence ID" value="NZ_BOMJ01000008.1"/>
</dbReference>
<accession>A0A1H2BRH3</accession>
<proteinExistence type="predicted"/>
<dbReference type="EMBL" id="LT629758">
    <property type="protein sequence ID" value="SDT60798.1"/>
    <property type="molecule type" value="Genomic_DNA"/>
</dbReference>
<organism evidence="2 3">
    <name type="scientific">Actinoplanes derwentensis</name>
    <dbReference type="NCBI Taxonomy" id="113562"/>
    <lineage>
        <taxon>Bacteria</taxon>
        <taxon>Bacillati</taxon>
        <taxon>Actinomycetota</taxon>
        <taxon>Actinomycetes</taxon>
        <taxon>Micromonosporales</taxon>
        <taxon>Micromonosporaceae</taxon>
        <taxon>Actinoplanes</taxon>
    </lineage>
</organism>
<keyword evidence="3" id="KW-1185">Reference proteome</keyword>
<evidence type="ECO:0000313" key="3">
    <source>
        <dbReference type="Proteomes" id="UP000198688"/>
    </source>
</evidence>
<protein>
    <submittedName>
        <fullName evidence="2">Uncharacterized protein</fullName>
    </submittedName>
</protein>
<dbReference type="AlphaFoldDB" id="A0A1H2BRH3"/>
<evidence type="ECO:0000256" key="1">
    <source>
        <dbReference type="SAM" id="MobiDB-lite"/>
    </source>
</evidence>
<gene>
    <name evidence="2" type="ORF">SAMN04489716_4829</name>
</gene>
<sequence>MSEKSREIFGTPKTAPDQQHPAWCNPSRCTADPSTQADGYRSGVGGEHRSADVPLNIGAGSWPIPPTGVAFLTESVAPWRCSTFLRILVDGGAELSMAIESAGPLFAALTDLVTSGLAGQEANWR</sequence>
<dbReference type="OrthoDB" id="3396870at2"/>
<evidence type="ECO:0000313" key="2">
    <source>
        <dbReference type="EMBL" id="SDT60798.1"/>
    </source>
</evidence>